<keyword evidence="3" id="KW-1185">Reference proteome</keyword>
<gene>
    <name evidence="2" type="ORF">DPMN_064645</name>
</gene>
<sequence>MIREFEQLVPRHSPHPNEQSSPSFLQEQIFQGRGSCVLIGTKTPSETSQPHSSGWRIAVDVQFCSWKFTRSKWNIAAEDVGDKL</sequence>
<dbReference type="EMBL" id="JAIWYP010000013">
    <property type="protein sequence ID" value="KAH3721697.1"/>
    <property type="molecule type" value="Genomic_DNA"/>
</dbReference>
<feature type="region of interest" description="Disordered" evidence="1">
    <location>
        <begin position="1"/>
        <end position="23"/>
    </location>
</feature>
<accession>A0A9D4HKA1</accession>
<dbReference type="Proteomes" id="UP000828390">
    <property type="component" value="Unassembled WGS sequence"/>
</dbReference>
<comment type="caution">
    <text evidence="2">The sequence shown here is derived from an EMBL/GenBank/DDBJ whole genome shotgun (WGS) entry which is preliminary data.</text>
</comment>
<name>A0A9D4HKA1_DREPO</name>
<reference evidence="2" key="1">
    <citation type="journal article" date="2019" name="bioRxiv">
        <title>The Genome of the Zebra Mussel, Dreissena polymorpha: A Resource for Invasive Species Research.</title>
        <authorList>
            <person name="McCartney M.A."/>
            <person name="Auch B."/>
            <person name="Kono T."/>
            <person name="Mallez S."/>
            <person name="Zhang Y."/>
            <person name="Obille A."/>
            <person name="Becker A."/>
            <person name="Abrahante J.E."/>
            <person name="Garbe J."/>
            <person name="Badalamenti J.P."/>
            <person name="Herman A."/>
            <person name="Mangelson H."/>
            <person name="Liachko I."/>
            <person name="Sullivan S."/>
            <person name="Sone E.D."/>
            <person name="Koren S."/>
            <person name="Silverstein K.A.T."/>
            <person name="Beckman K.B."/>
            <person name="Gohl D.M."/>
        </authorList>
    </citation>
    <scope>NUCLEOTIDE SEQUENCE</scope>
    <source>
        <strain evidence="2">Duluth1</strain>
        <tissue evidence="2">Whole animal</tissue>
    </source>
</reference>
<evidence type="ECO:0000313" key="3">
    <source>
        <dbReference type="Proteomes" id="UP000828390"/>
    </source>
</evidence>
<protein>
    <submittedName>
        <fullName evidence="2">Uncharacterized protein</fullName>
    </submittedName>
</protein>
<evidence type="ECO:0000256" key="1">
    <source>
        <dbReference type="SAM" id="MobiDB-lite"/>
    </source>
</evidence>
<evidence type="ECO:0000313" key="2">
    <source>
        <dbReference type="EMBL" id="KAH3721697.1"/>
    </source>
</evidence>
<proteinExistence type="predicted"/>
<dbReference type="AlphaFoldDB" id="A0A9D4HKA1"/>
<reference evidence="2" key="2">
    <citation type="submission" date="2020-11" db="EMBL/GenBank/DDBJ databases">
        <authorList>
            <person name="McCartney M.A."/>
            <person name="Auch B."/>
            <person name="Kono T."/>
            <person name="Mallez S."/>
            <person name="Becker A."/>
            <person name="Gohl D.M."/>
            <person name="Silverstein K.A.T."/>
            <person name="Koren S."/>
            <person name="Bechman K.B."/>
            <person name="Herman A."/>
            <person name="Abrahante J.E."/>
            <person name="Garbe J."/>
        </authorList>
    </citation>
    <scope>NUCLEOTIDE SEQUENCE</scope>
    <source>
        <strain evidence="2">Duluth1</strain>
        <tissue evidence="2">Whole animal</tissue>
    </source>
</reference>
<organism evidence="2 3">
    <name type="scientific">Dreissena polymorpha</name>
    <name type="common">Zebra mussel</name>
    <name type="synonym">Mytilus polymorpha</name>
    <dbReference type="NCBI Taxonomy" id="45954"/>
    <lineage>
        <taxon>Eukaryota</taxon>
        <taxon>Metazoa</taxon>
        <taxon>Spiralia</taxon>
        <taxon>Lophotrochozoa</taxon>
        <taxon>Mollusca</taxon>
        <taxon>Bivalvia</taxon>
        <taxon>Autobranchia</taxon>
        <taxon>Heteroconchia</taxon>
        <taxon>Euheterodonta</taxon>
        <taxon>Imparidentia</taxon>
        <taxon>Neoheterodontei</taxon>
        <taxon>Myida</taxon>
        <taxon>Dreissenoidea</taxon>
        <taxon>Dreissenidae</taxon>
        <taxon>Dreissena</taxon>
    </lineage>
</organism>